<evidence type="ECO:0000256" key="2">
    <source>
        <dbReference type="ARBA" id="ARBA00038825"/>
    </source>
</evidence>
<dbReference type="GO" id="GO:0016491">
    <property type="term" value="F:oxidoreductase activity"/>
    <property type="evidence" value="ECO:0007669"/>
    <property type="project" value="InterPro"/>
</dbReference>
<dbReference type="RefSeq" id="WP_128176671.1">
    <property type="nucleotide sequence ID" value="NZ_CP071409.1"/>
</dbReference>
<dbReference type="InterPro" id="IPR036188">
    <property type="entry name" value="FAD/NAD-bd_sf"/>
</dbReference>
<organism evidence="5 6">
    <name type="scientific">[Pantoea] beijingensis</name>
    <dbReference type="NCBI Taxonomy" id="1324864"/>
    <lineage>
        <taxon>Bacteria</taxon>
        <taxon>Pseudomonadati</taxon>
        <taxon>Pseudomonadota</taxon>
        <taxon>Gammaproteobacteria</taxon>
        <taxon>Enterobacterales</taxon>
        <taxon>Erwiniaceae</taxon>
        <taxon>Erwinia</taxon>
    </lineage>
</organism>
<protein>
    <recommendedName>
        <fullName evidence="3">Pyridine nucleotide-disulfide oxidoreductase domain-containing protein 2</fullName>
    </recommendedName>
</protein>
<dbReference type="PANTHER" id="PTHR10668:SF103">
    <property type="entry name" value="PYRIDINE NUCLEOTIDE-DISULFIDE OXIDOREDUCTASE DOMAIN-CONTAINING PROTEIN 2"/>
    <property type="match status" value="1"/>
</dbReference>
<comment type="function">
    <text evidence="1">Probable oxidoreductase that may play a role as regulator of mitochondrial function.</text>
</comment>
<comment type="subunit">
    <text evidence="2">Interacts with COX5B; this interaction may contribute to localize PYROXD2 to the inner face of the inner mitochondrial membrane.</text>
</comment>
<proteinExistence type="predicted"/>
<dbReference type="Pfam" id="PF01593">
    <property type="entry name" value="Amino_oxidase"/>
    <property type="match status" value="1"/>
</dbReference>
<sequence length="524" mass="57264">MEKFDAIIIGGGHNGLAAAVHLLSHGWKVAVVEANESFGGAVKTQELTLPGFHHDFAAMNISMFAGSPFFARHKDILLECGLSFVPAPDCFATVFRDDTHLGVSKDINVTVEGINQYSHRDGQKWISMADDFLKDAPYIFELLNNKTPSFRNLITIVKAVRKRGMSWLYNILKLFTSSSRDYLDTEFEHPKIKAMLATWGMHLDFSPDIPGGALFPYLEGMANQNFGMVIGKGGANTIVNAMVNAIKKYGGTLYSGVPVSEILVRNGKAEGVKLNDGTELFGTKAIIANLNPKIIIKDLLPHLSAEDKFAQRMKNFRAGPGTMMIHLAMSDLPKWSAGEALRNFAYVHVAPDMAMMTKAYSEAKDGLLPVEPVLVVGQPTAIDPTRAPEDKHVLWIQVRVVPAEIKGDAAGIITATCWDDIKDEYANRAIDILEKYAPGIRNDILKYSVFSPVDLERCNPNILGGDNLSGSHHPDQSFFLRPAIGYSRYNTSIKQLYMCGASTWPGAGTGAGSGFILAKKLAGK</sequence>
<keyword evidence="6" id="KW-1185">Reference proteome</keyword>
<dbReference type="AlphaFoldDB" id="A0A443IEU9"/>
<name>A0A443IEU9_9GAMM</name>
<dbReference type="Proteomes" id="UP000288794">
    <property type="component" value="Unassembled WGS sequence"/>
</dbReference>
<evidence type="ECO:0000313" key="5">
    <source>
        <dbReference type="EMBL" id="RWR02570.1"/>
    </source>
</evidence>
<feature type="domain" description="Amine oxidase" evidence="4">
    <location>
        <begin position="15"/>
        <end position="320"/>
    </location>
</feature>
<gene>
    <name evidence="5" type="ORF">ED28_07415</name>
</gene>
<reference evidence="5 6" key="1">
    <citation type="submission" date="2014-04" db="EMBL/GenBank/DDBJ databases">
        <title>Draft genome sequence of Pantoea beijingensis strain LMG 27579, an emerging pathogen to Pleurotus eryngii with potential industrial application.</title>
        <authorList>
            <person name="Xu F."/>
            <person name="Liu Y."/>
            <person name="Wang S."/>
            <person name="Yin Y."/>
            <person name="Ma Y."/>
            <person name="Zhao S."/>
            <person name="Rong C."/>
        </authorList>
    </citation>
    <scope>NUCLEOTIDE SEQUENCE [LARGE SCALE GENOMIC DNA]</scope>
    <source>
        <strain evidence="5 6">LMG 27579</strain>
    </source>
</reference>
<evidence type="ECO:0000256" key="1">
    <source>
        <dbReference type="ARBA" id="ARBA00037217"/>
    </source>
</evidence>
<dbReference type="Gene3D" id="3.50.50.60">
    <property type="entry name" value="FAD/NAD(P)-binding domain"/>
    <property type="match status" value="2"/>
</dbReference>
<comment type="caution">
    <text evidence="5">The sequence shown here is derived from an EMBL/GenBank/DDBJ whole genome shotgun (WGS) entry which is preliminary data.</text>
</comment>
<dbReference type="PANTHER" id="PTHR10668">
    <property type="entry name" value="PHYTOENE DEHYDROGENASE"/>
    <property type="match status" value="1"/>
</dbReference>
<dbReference type="EMBL" id="JMEE01000013">
    <property type="protein sequence ID" value="RWR02570.1"/>
    <property type="molecule type" value="Genomic_DNA"/>
</dbReference>
<accession>A0A443IEU9</accession>
<evidence type="ECO:0000259" key="4">
    <source>
        <dbReference type="Pfam" id="PF01593"/>
    </source>
</evidence>
<evidence type="ECO:0000313" key="6">
    <source>
        <dbReference type="Proteomes" id="UP000288794"/>
    </source>
</evidence>
<dbReference type="InterPro" id="IPR002937">
    <property type="entry name" value="Amino_oxidase"/>
</dbReference>
<evidence type="ECO:0000256" key="3">
    <source>
        <dbReference type="ARBA" id="ARBA00040298"/>
    </source>
</evidence>
<dbReference type="SUPFAM" id="SSF51905">
    <property type="entry name" value="FAD/NAD(P)-binding domain"/>
    <property type="match status" value="1"/>
</dbReference>